<comment type="domain">
    <text evidence="8">The Q motif is unique to and characteristic of the DEAD box family of RNA helicases and controls ATP binding and hydrolysis.</text>
</comment>
<feature type="region of interest" description="Disordered" evidence="9">
    <location>
        <begin position="731"/>
        <end position="783"/>
    </location>
</feature>
<dbReference type="SMART" id="SM00487">
    <property type="entry name" value="DEXDc"/>
    <property type="match status" value="1"/>
</dbReference>
<evidence type="ECO:0000256" key="5">
    <source>
        <dbReference type="ARBA" id="ARBA00022884"/>
    </source>
</evidence>
<comment type="function">
    <text evidence="8">RNA helicase.</text>
</comment>
<evidence type="ECO:0000259" key="12">
    <source>
        <dbReference type="PROSITE" id="PS51195"/>
    </source>
</evidence>
<dbReference type="Gene3D" id="3.40.50.300">
    <property type="entry name" value="P-loop containing nucleotide triphosphate hydrolases"/>
    <property type="match status" value="2"/>
</dbReference>
<evidence type="ECO:0000256" key="2">
    <source>
        <dbReference type="ARBA" id="ARBA00022801"/>
    </source>
</evidence>
<feature type="region of interest" description="Disordered" evidence="9">
    <location>
        <begin position="44"/>
        <end position="81"/>
    </location>
</feature>
<comment type="catalytic activity">
    <reaction evidence="8">
        <text>ATP + H2O = ADP + phosphate + H(+)</text>
        <dbReference type="Rhea" id="RHEA:13065"/>
        <dbReference type="ChEBI" id="CHEBI:15377"/>
        <dbReference type="ChEBI" id="CHEBI:15378"/>
        <dbReference type="ChEBI" id="CHEBI:30616"/>
        <dbReference type="ChEBI" id="CHEBI:43474"/>
        <dbReference type="ChEBI" id="CHEBI:456216"/>
        <dbReference type="EC" id="3.6.4.13"/>
    </reaction>
</comment>
<evidence type="ECO:0000256" key="1">
    <source>
        <dbReference type="ARBA" id="ARBA00022741"/>
    </source>
</evidence>
<evidence type="ECO:0000256" key="3">
    <source>
        <dbReference type="ARBA" id="ARBA00022806"/>
    </source>
</evidence>
<sequence>MTTFKFTFDKNKKPPKGVLVAKKRKATSEDTIIPKKLAKNKVLNESDNTKIKKRTEKPPKVVSSSETNTANTQQGIGNKNLDIRQATNTLNNEKSSDFSPNTSQKFIKRKWKKDKLAAKKAAAEGNTPTHTDPQKKPQQYSLFNTGHKDVYVKGNAKGKSVVEKVFSADKKFSDLDIHKYIVSNLEKHHFTTLTNVQEKSIPAILQGQNVLVRSQTGSGKTLAYAVPVLQALQNINPRVQRTDGVQVIIVVPTRELALQSYELFKKINTFQWIVVGNLCGGENRNTEKTRLRKGVHILIATPGRLLDHMLHTNAFKTNNVRCLILDEADRLLDMGFKKDIVRMVEELDNAKTNAEYNPLALLKKKSFTDNEDDDVIETTETENTSQKMPLGDPSSKVRQTVLLSATLNKGIAELADFTMKDHVYIDALDEFTTQNPEMMVIPNTVQQKFIVTHVKHRLFTLSALILSQAKTNSKVFVFMGTSSMVDYHYELFTRYLIKMPRHRGQLANNQVMVLEEDEDSDDEEIVADVEIFKLHGNMDQSARKQVFTSFRAAKKGVLLCTDVVARGIDVPAADCIVQYNGPQSIEDYLHRVGRTGRAGKSGTSYIFLTHEEQDFVTEMEKHRVYLQKQDTERFLESLSDIMEEPDFEKSATALQKRFESALEKDKELHRAACSAYSSWSRFYNTYSNKMRPIFDFKKANLGHYVTSFALKETPTAVARIVKGQFAKKEAPRLNKKLANHEDDAPPPKAPKKKKIKSLSLTTSEFSSGLEPVKKKKKKTFDDE</sequence>
<feature type="short sequence motif" description="Q motif" evidence="6">
    <location>
        <begin position="170"/>
        <end position="198"/>
    </location>
</feature>
<dbReference type="InterPro" id="IPR001650">
    <property type="entry name" value="Helicase_C-like"/>
</dbReference>
<accession>A0A6P7FR99</accession>
<dbReference type="PROSITE" id="PS51194">
    <property type="entry name" value="HELICASE_CTER"/>
    <property type="match status" value="1"/>
</dbReference>
<dbReference type="OrthoDB" id="422663at2759"/>
<feature type="domain" description="DEAD-box RNA helicase Q" evidence="12">
    <location>
        <begin position="170"/>
        <end position="198"/>
    </location>
</feature>
<dbReference type="GO" id="GO:0016787">
    <property type="term" value="F:hydrolase activity"/>
    <property type="evidence" value="ECO:0007669"/>
    <property type="project" value="UniProtKB-KW"/>
</dbReference>
<evidence type="ECO:0000256" key="6">
    <source>
        <dbReference type="PROSITE-ProRule" id="PRU00552"/>
    </source>
</evidence>
<dbReference type="InterPro" id="IPR025313">
    <property type="entry name" value="SPB4-like_CTE"/>
</dbReference>
<dbReference type="Pfam" id="PF00271">
    <property type="entry name" value="Helicase_C"/>
    <property type="match status" value="1"/>
</dbReference>
<dbReference type="InterPro" id="IPR027417">
    <property type="entry name" value="P-loop_NTPase"/>
</dbReference>
<evidence type="ECO:0000256" key="8">
    <source>
        <dbReference type="RuleBase" id="RU365068"/>
    </source>
</evidence>
<dbReference type="SMART" id="SM01178">
    <property type="entry name" value="DUF4217"/>
    <property type="match status" value="1"/>
</dbReference>
<proteinExistence type="inferred from homology"/>
<dbReference type="CDD" id="cd18787">
    <property type="entry name" value="SF2_C_DEAD"/>
    <property type="match status" value="1"/>
</dbReference>
<dbReference type="InParanoid" id="A0A6P7FR99"/>
<dbReference type="GO" id="GO:0003723">
    <property type="term" value="F:RNA binding"/>
    <property type="evidence" value="ECO:0007669"/>
    <property type="project" value="UniProtKB-UniRule"/>
</dbReference>
<dbReference type="SUPFAM" id="SSF52540">
    <property type="entry name" value="P-loop containing nucleoside triphosphate hydrolases"/>
    <property type="match status" value="2"/>
</dbReference>
<dbReference type="InterPro" id="IPR011545">
    <property type="entry name" value="DEAD/DEAH_box_helicase_dom"/>
</dbReference>
<name>A0A6P7FR99_DIAVI</name>
<dbReference type="GO" id="GO:0010468">
    <property type="term" value="P:regulation of gene expression"/>
    <property type="evidence" value="ECO:0007669"/>
    <property type="project" value="UniProtKB-ARBA"/>
</dbReference>
<keyword evidence="4 7" id="KW-0067">ATP-binding</keyword>
<dbReference type="RefSeq" id="XP_028135518.1">
    <property type="nucleotide sequence ID" value="XM_028279717.1"/>
</dbReference>
<dbReference type="SMART" id="SM00490">
    <property type="entry name" value="HELICc"/>
    <property type="match status" value="1"/>
</dbReference>
<feature type="domain" description="Helicase C-terminal" evidence="11">
    <location>
        <begin position="460"/>
        <end position="642"/>
    </location>
</feature>
<dbReference type="GO" id="GO:0003724">
    <property type="term" value="F:RNA helicase activity"/>
    <property type="evidence" value="ECO:0007669"/>
    <property type="project" value="UniProtKB-EC"/>
</dbReference>
<dbReference type="Pfam" id="PF13959">
    <property type="entry name" value="CTE_SPB4"/>
    <property type="match status" value="1"/>
</dbReference>
<dbReference type="Pfam" id="PF00270">
    <property type="entry name" value="DEAD"/>
    <property type="match status" value="1"/>
</dbReference>
<protein>
    <recommendedName>
        <fullName evidence="8">ATP-dependent RNA helicase</fullName>
        <ecNumber evidence="8">3.6.4.13</ecNumber>
    </recommendedName>
</protein>
<dbReference type="PROSITE" id="PS51192">
    <property type="entry name" value="HELICASE_ATP_BIND_1"/>
    <property type="match status" value="1"/>
</dbReference>
<evidence type="ECO:0000256" key="7">
    <source>
        <dbReference type="RuleBase" id="RU000492"/>
    </source>
</evidence>
<keyword evidence="2 7" id="KW-0378">Hydrolase</keyword>
<dbReference type="InterPro" id="IPR014014">
    <property type="entry name" value="RNA_helicase_DEAD_Q_motif"/>
</dbReference>
<dbReference type="EC" id="3.6.4.13" evidence="8"/>
<feature type="domain" description="Helicase ATP-binding" evidence="10">
    <location>
        <begin position="201"/>
        <end position="425"/>
    </location>
</feature>
<keyword evidence="1 7" id="KW-0547">Nucleotide-binding</keyword>
<dbReference type="KEGG" id="dvv:114330373"/>
<organism evidence="13">
    <name type="scientific">Diabrotica virgifera virgifera</name>
    <name type="common">western corn rootworm</name>
    <dbReference type="NCBI Taxonomy" id="50390"/>
    <lineage>
        <taxon>Eukaryota</taxon>
        <taxon>Metazoa</taxon>
        <taxon>Ecdysozoa</taxon>
        <taxon>Arthropoda</taxon>
        <taxon>Hexapoda</taxon>
        <taxon>Insecta</taxon>
        <taxon>Pterygota</taxon>
        <taxon>Neoptera</taxon>
        <taxon>Endopterygota</taxon>
        <taxon>Coleoptera</taxon>
        <taxon>Polyphaga</taxon>
        <taxon>Cucujiformia</taxon>
        <taxon>Chrysomeloidea</taxon>
        <taxon>Chrysomelidae</taxon>
        <taxon>Galerucinae</taxon>
        <taxon>Diabroticina</taxon>
        <taxon>Diabroticites</taxon>
        <taxon>Diabrotica</taxon>
    </lineage>
</organism>
<dbReference type="PROSITE" id="PS00039">
    <property type="entry name" value="DEAD_ATP_HELICASE"/>
    <property type="match status" value="1"/>
</dbReference>
<evidence type="ECO:0000259" key="10">
    <source>
        <dbReference type="PROSITE" id="PS51192"/>
    </source>
</evidence>
<dbReference type="PANTHER" id="PTHR24031">
    <property type="entry name" value="RNA HELICASE"/>
    <property type="match status" value="1"/>
</dbReference>
<keyword evidence="3 7" id="KW-0347">Helicase</keyword>
<evidence type="ECO:0000256" key="4">
    <source>
        <dbReference type="ARBA" id="ARBA00022840"/>
    </source>
</evidence>
<dbReference type="AlphaFoldDB" id="A0A6P7FR99"/>
<dbReference type="InterPro" id="IPR000629">
    <property type="entry name" value="RNA-helicase_DEAD-box_CS"/>
</dbReference>
<feature type="compositionally biased region" description="Basic residues" evidence="9">
    <location>
        <begin position="773"/>
        <end position="783"/>
    </location>
</feature>
<feature type="region of interest" description="Disordered" evidence="9">
    <location>
        <begin position="117"/>
        <end position="140"/>
    </location>
</feature>
<feature type="compositionally biased region" description="Polar residues" evidence="9">
    <location>
        <begin position="62"/>
        <end position="77"/>
    </location>
</feature>
<feature type="compositionally biased region" description="Polar residues" evidence="9">
    <location>
        <begin position="126"/>
        <end position="140"/>
    </location>
</feature>
<evidence type="ECO:0000313" key="13">
    <source>
        <dbReference type="RefSeq" id="XP_028135518.1"/>
    </source>
</evidence>
<dbReference type="InterPro" id="IPR014001">
    <property type="entry name" value="Helicase_ATP-bd"/>
</dbReference>
<evidence type="ECO:0000259" key="11">
    <source>
        <dbReference type="PROSITE" id="PS51194"/>
    </source>
</evidence>
<keyword evidence="5 8" id="KW-0694">RNA-binding</keyword>
<feature type="compositionally biased region" description="Basic and acidic residues" evidence="9">
    <location>
        <begin position="731"/>
        <end position="745"/>
    </location>
</feature>
<dbReference type="GO" id="GO:0005524">
    <property type="term" value="F:ATP binding"/>
    <property type="evidence" value="ECO:0007669"/>
    <property type="project" value="UniProtKB-UniRule"/>
</dbReference>
<evidence type="ECO:0000256" key="9">
    <source>
        <dbReference type="SAM" id="MobiDB-lite"/>
    </source>
</evidence>
<dbReference type="PROSITE" id="PS51195">
    <property type="entry name" value="Q_MOTIF"/>
    <property type="match status" value="1"/>
</dbReference>
<dbReference type="FunCoup" id="A0A6P7FR99">
    <property type="interactions" value="1978"/>
</dbReference>
<gene>
    <name evidence="13" type="primary">LOC114330373</name>
</gene>
<reference evidence="13" key="1">
    <citation type="submission" date="2025-08" db="UniProtKB">
        <authorList>
            <consortium name="RefSeq"/>
        </authorList>
    </citation>
    <scope>IDENTIFICATION</scope>
    <source>
        <tissue evidence="13">Whole insect</tissue>
    </source>
</reference>
<comment type="similarity">
    <text evidence="7">Belongs to the DEAD box helicase family.</text>
</comment>